<dbReference type="PANTHER" id="PTHR44942:SF4">
    <property type="entry name" value="METHYLTRANSFERASE TYPE 11 DOMAIN-CONTAINING PROTEIN"/>
    <property type="match status" value="1"/>
</dbReference>
<protein>
    <submittedName>
        <fullName evidence="4">Methyltransferase type 11</fullName>
    </submittedName>
</protein>
<evidence type="ECO:0000313" key="5">
    <source>
        <dbReference type="Proteomes" id="UP000193622"/>
    </source>
</evidence>
<dbReference type="Proteomes" id="UP000193622">
    <property type="component" value="Unassembled WGS sequence"/>
</dbReference>
<dbReference type="InterPro" id="IPR029063">
    <property type="entry name" value="SAM-dependent_MTases_sf"/>
</dbReference>
<feature type="domain" description="Methyltransferase" evidence="3">
    <location>
        <begin position="30"/>
        <end position="118"/>
    </location>
</feature>
<reference evidence="4 5" key="1">
    <citation type="submission" date="2016-01" db="EMBL/GenBank/DDBJ databases">
        <title>The new phylogeny of the genus Mycobacterium.</title>
        <authorList>
            <person name="Tarcisio F."/>
            <person name="Conor M."/>
            <person name="Antonella G."/>
            <person name="Elisabetta G."/>
            <person name="Giulia F.S."/>
            <person name="Sara T."/>
            <person name="Anna F."/>
            <person name="Clotilde B."/>
            <person name="Roberto B."/>
            <person name="Veronica D.S."/>
            <person name="Fabio R."/>
            <person name="Monica P."/>
            <person name="Olivier J."/>
            <person name="Enrico T."/>
            <person name="Nicola S."/>
        </authorList>
    </citation>
    <scope>NUCLEOTIDE SEQUENCE [LARGE SCALE GENOMIC DNA]</scope>
    <source>
        <strain evidence="4 5">DSM 45541</strain>
    </source>
</reference>
<evidence type="ECO:0000256" key="1">
    <source>
        <dbReference type="ARBA" id="ARBA00022603"/>
    </source>
</evidence>
<dbReference type="RefSeq" id="WP_085178087.1">
    <property type="nucleotide sequence ID" value="NZ_LQPC01000056.1"/>
</dbReference>
<organism evidence="4 5">
    <name type="scientific">Mycolicibacterium iranicum</name>
    <name type="common">Mycobacterium iranicum</name>
    <dbReference type="NCBI Taxonomy" id="912594"/>
    <lineage>
        <taxon>Bacteria</taxon>
        <taxon>Bacillati</taxon>
        <taxon>Actinomycetota</taxon>
        <taxon>Actinomycetes</taxon>
        <taxon>Mycobacteriales</taxon>
        <taxon>Mycobacteriaceae</taxon>
        <taxon>Mycolicibacterium</taxon>
    </lineage>
</organism>
<evidence type="ECO:0000259" key="3">
    <source>
        <dbReference type="Pfam" id="PF13649"/>
    </source>
</evidence>
<sequence length="201" mass="21954">MSKNQDRWNHNIHYYDIVIDAASSTARTAVDVGTGDGLLAIRLAEKIPDVTGIDSDADIINLARSSTSTNVTWITGDALTSALPAEHYDLVAAVATVHHFPDLAAGLQRLADITATDGTLVVIGCARSSTLPDYVSDAVGVLQHQVLSRTRGFWQHNAPVQMQFPHTYGEVKKIAAAVLPGMEWRRLPLWRYAITWHKSAQ</sequence>
<dbReference type="GO" id="GO:0008168">
    <property type="term" value="F:methyltransferase activity"/>
    <property type="evidence" value="ECO:0007669"/>
    <property type="project" value="UniProtKB-KW"/>
</dbReference>
<dbReference type="Gene3D" id="3.40.50.150">
    <property type="entry name" value="Vaccinia Virus protein VP39"/>
    <property type="match status" value="1"/>
</dbReference>
<dbReference type="GO" id="GO:0032259">
    <property type="term" value="P:methylation"/>
    <property type="evidence" value="ECO:0007669"/>
    <property type="project" value="UniProtKB-KW"/>
</dbReference>
<dbReference type="PANTHER" id="PTHR44942">
    <property type="entry name" value="METHYLTRANSF_11 DOMAIN-CONTAINING PROTEIN"/>
    <property type="match status" value="1"/>
</dbReference>
<evidence type="ECO:0000313" key="4">
    <source>
        <dbReference type="EMBL" id="ORV82942.1"/>
    </source>
</evidence>
<dbReference type="SUPFAM" id="SSF53335">
    <property type="entry name" value="S-adenosyl-L-methionine-dependent methyltransferases"/>
    <property type="match status" value="1"/>
</dbReference>
<evidence type="ECO:0000256" key="2">
    <source>
        <dbReference type="ARBA" id="ARBA00022679"/>
    </source>
</evidence>
<dbReference type="CDD" id="cd02440">
    <property type="entry name" value="AdoMet_MTases"/>
    <property type="match status" value="1"/>
</dbReference>
<keyword evidence="2 4" id="KW-0808">Transferase</keyword>
<comment type="caution">
    <text evidence="4">The sequence shown here is derived from an EMBL/GenBank/DDBJ whole genome shotgun (WGS) entry which is preliminary data.</text>
</comment>
<dbReference type="InterPro" id="IPR041698">
    <property type="entry name" value="Methyltransf_25"/>
</dbReference>
<gene>
    <name evidence="4" type="ORF">AWC12_00690</name>
</gene>
<dbReference type="InterPro" id="IPR051052">
    <property type="entry name" value="Diverse_substrate_MTase"/>
</dbReference>
<proteinExistence type="predicted"/>
<dbReference type="EMBL" id="LQPC01000056">
    <property type="protein sequence ID" value="ORV82942.1"/>
    <property type="molecule type" value="Genomic_DNA"/>
</dbReference>
<dbReference type="AlphaFoldDB" id="A0A1X1W8W3"/>
<accession>A0A1X1W8W3</accession>
<keyword evidence="1 4" id="KW-0489">Methyltransferase</keyword>
<dbReference type="Pfam" id="PF13649">
    <property type="entry name" value="Methyltransf_25"/>
    <property type="match status" value="1"/>
</dbReference>
<name>A0A1X1W8W3_MYCIR</name>